<feature type="domain" description="C-type lectin" evidence="3">
    <location>
        <begin position="8"/>
        <end position="129"/>
    </location>
</feature>
<keyword evidence="1" id="KW-1133">Transmembrane helix</keyword>
<dbReference type="InterPro" id="IPR016187">
    <property type="entry name" value="CTDL_fold"/>
</dbReference>
<name>A0A0D3JVS9_EMIH1</name>
<feature type="transmembrane region" description="Helical" evidence="1">
    <location>
        <begin position="157"/>
        <end position="183"/>
    </location>
</feature>
<proteinExistence type="predicted"/>
<dbReference type="Pfam" id="PF00059">
    <property type="entry name" value="Lectin_C"/>
    <property type="match status" value="1"/>
</dbReference>
<evidence type="ECO:0000256" key="2">
    <source>
        <dbReference type="SAM" id="SignalP"/>
    </source>
</evidence>
<dbReference type="InterPro" id="IPR016186">
    <property type="entry name" value="C-type_lectin-like/link_sf"/>
</dbReference>
<dbReference type="AlphaFoldDB" id="A0A0D3JVS9"/>
<feature type="signal peptide" evidence="2">
    <location>
        <begin position="1"/>
        <end position="17"/>
    </location>
</feature>
<dbReference type="HOGENOM" id="CLU_904883_0_0_1"/>
<dbReference type="PROSITE" id="PS50041">
    <property type="entry name" value="C_TYPE_LECTIN_2"/>
    <property type="match status" value="1"/>
</dbReference>
<dbReference type="PaxDb" id="2903-EOD27614"/>
<reference evidence="5" key="1">
    <citation type="journal article" date="2013" name="Nature">
        <title>Pan genome of the phytoplankton Emiliania underpins its global distribution.</title>
        <authorList>
            <person name="Read B.A."/>
            <person name="Kegel J."/>
            <person name="Klute M.J."/>
            <person name="Kuo A."/>
            <person name="Lefebvre S.C."/>
            <person name="Maumus F."/>
            <person name="Mayer C."/>
            <person name="Miller J."/>
            <person name="Monier A."/>
            <person name="Salamov A."/>
            <person name="Young J."/>
            <person name="Aguilar M."/>
            <person name="Claverie J.M."/>
            <person name="Frickenhaus S."/>
            <person name="Gonzalez K."/>
            <person name="Herman E.K."/>
            <person name="Lin Y.C."/>
            <person name="Napier J."/>
            <person name="Ogata H."/>
            <person name="Sarno A.F."/>
            <person name="Shmutz J."/>
            <person name="Schroeder D."/>
            <person name="de Vargas C."/>
            <person name="Verret F."/>
            <person name="von Dassow P."/>
            <person name="Valentin K."/>
            <person name="Van de Peer Y."/>
            <person name="Wheeler G."/>
            <person name="Dacks J.B."/>
            <person name="Delwiche C.F."/>
            <person name="Dyhrman S.T."/>
            <person name="Glockner G."/>
            <person name="John U."/>
            <person name="Richards T."/>
            <person name="Worden A.Z."/>
            <person name="Zhang X."/>
            <person name="Grigoriev I.V."/>
            <person name="Allen A.E."/>
            <person name="Bidle K."/>
            <person name="Borodovsky M."/>
            <person name="Bowler C."/>
            <person name="Brownlee C."/>
            <person name="Cock J.M."/>
            <person name="Elias M."/>
            <person name="Gladyshev V.N."/>
            <person name="Groth M."/>
            <person name="Guda C."/>
            <person name="Hadaegh A."/>
            <person name="Iglesias-Rodriguez M.D."/>
            <person name="Jenkins J."/>
            <person name="Jones B.M."/>
            <person name="Lawson T."/>
            <person name="Leese F."/>
            <person name="Lindquist E."/>
            <person name="Lobanov A."/>
            <person name="Lomsadze A."/>
            <person name="Malik S.B."/>
            <person name="Marsh M.E."/>
            <person name="Mackinder L."/>
            <person name="Mock T."/>
            <person name="Mueller-Roeber B."/>
            <person name="Pagarete A."/>
            <person name="Parker M."/>
            <person name="Probert I."/>
            <person name="Quesneville H."/>
            <person name="Raines C."/>
            <person name="Rensing S.A."/>
            <person name="Riano-Pachon D.M."/>
            <person name="Richier S."/>
            <person name="Rokitta S."/>
            <person name="Shiraiwa Y."/>
            <person name="Soanes D.M."/>
            <person name="van der Giezen M."/>
            <person name="Wahlund T.M."/>
            <person name="Williams B."/>
            <person name="Wilson W."/>
            <person name="Wolfe G."/>
            <person name="Wurch L.L."/>
        </authorList>
    </citation>
    <scope>NUCLEOTIDE SEQUENCE</scope>
</reference>
<evidence type="ECO:0000259" key="3">
    <source>
        <dbReference type="PROSITE" id="PS50041"/>
    </source>
</evidence>
<evidence type="ECO:0000313" key="4">
    <source>
        <dbReference type="EnsemblProtists" id="EOD27614"/>
    </source>
</evidence>
<sequence>MFALAAVFAFGSYHLTAEPSTHWGCADLCGPNATLACVQSSEENEHVARLAADAGAIHFWIGNYQRPAGAKPGGGWDVCQSGETANFVKWDVKLSTPNDLRGAEECAAVGNDGLWNDLHCYLELPCLCKSGADPSPEYSAFAAVERERDKSLRAAALVLHCMALTLCSVFSGLSLIWALVCIFRDMRRMDEQSAGAGLEMVQSDAGLGPHDQRVHASLLSRDLMLLRCSWLRSRPRGYVLPRRQDLPSEALLSPEEAAALFARQDRSACALT</sequence>
<reference evidence="4" key="2">
    <citation type="submission" date="2024-10" db="UniProtKB">
        <authorList>
            <consortium name="EnsemblProtists"/>
        </authorList>
    </citation>
    <scope>IDENTIFICATION</scope>
</reference>
<keyword evidence="1" id="KW-0472">Membrane</keyword>
<evidence type="ECO:0000256" key="1">
    <source>
        <dbReference type="SAM" id="Phobius"/>
    </source>
</evidence>
<keyword evidence="1" id="KW-0812">Transmembrane</keyword>
<dbReference type="CDD" id="cd00037">
    <property type="entry name" value="CLECT"/>
    <property type="match status" value="1"/>
</dbReference>
<dbReference type="KEGG" id="ehx:EMIHUDRAFT_235469"/>
<accession>A0A0D3JVS9</accession>
<dbReference type="EnsemblProtists" id="EOD27614">
    <property type="protein sequence ID" value="EOD27614"/>
    <property type="gene ID" value="EMIHUDRAFT_235469"/>
</dbReference>
<dbReference type="InterPro" id="IPR001304">
    <property type="entry name" value="C-type_lectin-like"/>
</dbReference>
<organism evidence="4 5">
    <name type="scientific">Emiliania huxleyi (strain CCMP1516)</name>
    <dbReference type="NCBI Taxonomy" id="280463"/>
    <lineage>
        <taxon>Eukaryota</taxon>
        <taxon>Haptista</taxon>
        <taxon>Haptophyta</taxon>
        <taxon>Prymnesiophyceae</taxon>
        <taxon>Isochrysidales</taxon>
        <taxon>Noelaerhabdaceae</taxon>
        <taxon>Emiliania</taxon>
    </lineage>
</organism>
<keyword evidence="2" id="KW-0732">Signal</keyword>
<dbReference type="Gene3D" id="3.10.100.10">
    <property type="entry name" value="Mannose-Binding Protein A, subunit A"/>
    <property type="match status" value="1"/>
</dbReference>
<dbReference type="SUPFAM" id="SSF56436">
    <property type="entry name" value="C-type lectin-like"/>
    <property type="match status" value="1"/>
</dbReference>
<evidence type="ECO:0000313" key="5">
    <source>
        <dbReference type="Proteomes" id="UP000013827"/>
    </source>
</evidence>
<feature type="chain" id="PRO_5044257242" description="C-type lectin domain-containing protein" evidence="2">
    <location>
        <begin position="18"/>
        <end position="272"/>
    </location>
</feature>
<keyword evidence="5" id="KW-1185">Reference proteome</keyword>
<dbReference type="RefSeq" id="XP_005780043.1">
    <property type="nucleotide sequence ID" value="XM_005779986.1"/>
</dbReference>
<dbReference type="Proteomes" id="UP000013827">
    <property type="component" value="Unassembled WGS sequence"/>
</dbReference>
<dbReference type="GeneID" id="17273158"/>
<protein>
    <recommendedName>
        <fullName evidence="3">C-type lectin domain-containing protein</fullName>
    </recommendedName>
</protein>